<dbReference type="SUPFAM" id="SSF48498">
    <property type="entry name" value="Tetracyclin repressor-like, C-terminal domain"/>
    <property type="match status" value="1"/>
</dbReference>
<dbReference type="InterPro" id="IPR036271">
    <property type="entry name" value="Tet_transcr_reg_TetR-rel_C_sf"/>
</dbReference>
<dbReference type="EMBL" id="UINC01001731">
    <property type="protein sequence ID" value="SUZ87585.1"/>
    <property type="molecule type" value="Genomic_DNA"/>
</dbReference>
<evidence type="ECO:0008006" key="2">
    <source>
        <dbReference type="Google" id="ProtNLM"/>
    </source>
</evidence>
<dbReference type="InterPro" id="IPR009057">
    <property type="entry name" value="Homeodomain-like_sf"/>
</dbReference>
<proteinExistence type="predicted"/>
<accession>A0A381R764</accession>
<dbReference type="Gene3D" id="1.10.357.10">
    <property type="entry name" value="Tetracycline Repressor, domain 2"/>
    <property type="match status" value="1"/>
</dbReference>
<organism evidence="1">
    <name type="scientific">marine metagenome</name>
    <dbReference type="NCBI Taxonomy" id="408172"/>
    <lineage>
        <taxon>unclassified sequences</taxon>
        <taxon>metagenomes</taxon>
        <taxon>ecological metagenomes</taxon>
    </lineage>
</organism>
<dbReference type="AlphaFoldDB" id="A0A381R764"/>
<protein>
    <recommendedName>
        <fullName evidence="2">HTH tetR-type domain-containing protein</fullName>
    </recommendedName>
</protein>
<sequence>MTPRAERTREALIDATVAALREDGSFTTEQVAGLAGVSVATVYNRIPEGRDGLLAGALDRALFRLVAVTAEALTVEHLLDEGLECVLVALVDGLVGVFDEEALVLRSALARLPESRLLRDAYRHREAEARESNRRFVELGQAAGRIGAGDTDEMADALVILGQGLNNPVLLGHDDRPALAARLSAAMVALLSPTS</sequence>
<dbReference type="SUPFAM" id="SSF46689">
    <property type="entry name" value="Homeodomain-like"/>
    <property type="match status" value="1"/>
</dbReference>
<name>A0A381R764_9ZZZZ</name>
<reference evidence="1" key="1">
    <citation type="submission" date="2018-05" db="EMBL/GenBank/DDBJ databases">
        <authorList>
            <person name="Lanie J.A."/>
            <person name="Ng W.-L."/>
            <person name="Kazmierczak K.M."/>
            <person name="Andrzejewski T.M."/>
            <person name="Davidsen T.M."/>
            <person name="Wayne K.J."/>
            <person name="Tettelin H."/>
            <person name="Glass J.I."/>
            <person name="Rusch D."/>
            <person name="Podicherti R."/>
            <person name="Tsui H.-C.T."/>
            <person name="Winkler M.E."/>
        </authorList>
    </citation>
    <scope>NUCLEOTIDE SEQUENCE</scope>
</reference>
<evidence type="ECO:0000313" key="1">
    <source>
        <dbReference type="EMBL" id="SUZ87585.1"/>
    </source>
</evidence>
<gene>
    <name evidence="1" type="ORF">METZ01_LOCUS40439</name>
</gene>